<sequence>MGQVNHVLPEGTFLPSSSSAYPPSRQAQMTPAYPCSFSGTRFNRRFNALSLLNANISIHRREFFKSLHHWIIRSVVGGRQDPPPSGGSRACLWHLIQAAHSAPVPLSSSENPLCDVPSAHNAISPARGVS</sequence>
<dbReference type="EMBL" id="JYDH01000201">
    <property type="protein sequence ID" value="KRY28531.1"/>
    <property type="molecule type" value="Genomic_DNA"/>
</dbReference>
<comment type="caution">
    <text evidence="1">The sequence shown here is derived from an EMBL/GenBank/DDBJ whole genome shotgun (WGS) entry which is preliminary data.</text>
</comment>
<dbReference type="OrthoDB" id="10304708at2759"/>
<gene>
    <name evidence="1" type="ORF">T01_2213</name>
</gene>
<dbReference type="Proteomes" id="UP000054776">
    <property type="component" value="Unassembled WGS sequence"/>
</dbReference>
<dbReference type="AlphaFoldDB" id="A0A0V1AWC9"/>
<keyword evidence="2" id="KW-1185">Reference proteome</keyword>
<protein>
    <submittedName>
        <fullName evidence="1">Uncharacterized protein</fullName>
    </submittedName>
</protein>
<evidence type="ECO:0000313" key="1">
    <source>
        <dbReference type="EMBL" id="KRY28531.1"/>
    </source>
</evidence>
<organism evidence="1 2">
    <name type="scientific">Trichinella spiralis</name>
    <name type="common">Trichina worm</name>
    <dbReference type="NCBI Taxonomy" id="6334"/>
    <lineage>
        <taxon>Eukaryota</taxon>
        <taxon>Metazoa</taxon>
        <taxon>Ecdysozoa</taxon>
        <taxon>Nematoda</taxon>
        <taxon>Enoplea</taxon>
        <taxon>Dorylaimia</taxon>
        <taxon>Trichinellida</taxon>
        <taxon>Trichinellidae</taxon>
        <taxon>Trichinella</taxon>
    </lineage>
</organism>
<reference evidence="1 2" key="1">
    <citation type="submission" date="2015-01" db="EMBL/GenBank/DDBJ databases">
        <title>Evolution of Trichinella species and genotypes.</title>
        <authorList>
            <person name="Korhonen P.K."/>
            <person name="Edoardo P."/>
            <person name="Giuseppe L.R."/>
            <person name="Gasser R.B."/>
        </authorList>
    </citation>
    <scope>NUCLEOTIDE SEQUENCE [LARGE SCALE GENOMIC DNA]</scope>
    <source>
        <strain evidence="1">ISS3</strain>
    </source>
</reference>
<proteinExistence type="predicted"/>
<name>A0A0V1AWC9_TRISP</name>
<dbReference type="InParanoid" id="A0A0V1AWC9"/>
<accession>A0A0V1AWC9</accession>
<evidence type="ECO:0000313" key="2">
    <source>
        <dbReference type="Proteomes" id="UP000054776"/>
    </source>
</evidence>